<comment type="similarity">
    <text evidence="2">Belongs to the cation transport ATPase (P-type) (TC 3.A.3) family. Type IIA subfamily.</text>
</comment>
<dbReference type="Pfam" id="PF00690">
    <property type="entry name" value="Cation_ATPase_N"/>
    <property type="match status" value="1"/>
</dbReference>
<evidence type="ECO:0000313" key="13">
    <source>
        <dbReference type="Proteomes" id="UP000733744"/>
    </source>
</evidence>
<comment type="caution">
    <text evidence="12">The sequence shown here is derived from an EMBL/GenBank/DDBJ whole genome shotgun (WGS) entry which is preliminary data.</text>
</comment>
<reference evidence="12 13" key="1">
    <citation type="journal article" date="2019" name="Antonie Van Leeuwenhoek">
        <title>Description of 'Ca. Methylobacter oryzae' KRF1, a novel species from the environmentally important Methylobacter clade 2.</title>
        <authorList>
            <person name="Khatri K."/>
            <person name="Mohite J.A."/>
            <person name="Pandit P.S."/>
            <person name="Bahulikar R."/>
            <person name="Rahalkar M.C."/>
        </authorList>
    </citation>
    <scope>NUCLEOTIDE SEQUENCE [LARGE SCALE GENOMIC DNA]</scope>
    <source>
        <strain evidence="12 13">KRF1</strain>
    </source>
</reference>
<evidence type="ECO:0000256" key="5">
    <source>
        <dbReference type="ARBA" id="ARBA00022741"/>
    </source>
</evidence>
<evidence type="ECO:0000313" key="12">
    <source>
        <dbReference type="EMBL" id="TRW89772.1"/>
    </source>
</evidence>
<dbReference type="EMBL" id="RYFG02000121">
    <property type="protein sequence ID" value="TRW89772.1"/>
    <property type="molecule type" value="Genomic_DNA"/>
</dbReference>
<organism evidence="12 13">
    <name type="scientific">Candidatus Methylobacter oryzae</name>
    <dbReference type="NCBI Taxonomy" id="2497749"/>
    <lineage>
        <taxon>Bacteria</taxon>
        <taxon>Pseudomonadati</taxon>
        <taxon>Pseudomonadota</taxon>
        <taxon>Gammaproteobacteria</taxon>
        <taxon>Methylococcales</taxon>
        <taxon>Methylococcaceae</taxon>
        <taxon>Methylobacter</taxon>
    </lineage>
</organism>
<evidence type="ECO:0000259" key="11">
    <source>
        <dbReference type="SMART" id="SM00831"/>
    </source>
</evidence>
<feature type="transmembrane region" description="Helical" evidence="10">
    <location>
        <begin position="200"/>
        <end position="220"/>
    </location>
</feature>
<evidence type="ECO:0000256" key="8">
    <source>
        <dbReference type="ARBA" id="ARBA00022989"/>
    </source>
</evidence>
<feature type="transmembrane region" description="Helical" evidence="10">
    <location>
        <begin position="369"/>
        <end position="386"/>
    </location>
</feature>
<feature type="domain" description="Cation-transporting P-type ATPase N-terminal" evidence="11">
    <location>
        <begin position="127"/>
        <end position="200"/>
    </location>
</feature>
<dbReference type="InterPro" id="IPR001757">
    <property type="entry name" value="P_typ_ATPase"/>
</dbReference>
<dbReference type="SMART" id="SM00831">
    <property type="entry name" value="Cation_ATPase_N"/>
    <property type="match status" value="1"/>
</dbReference>
<dbReference type="PANTHER" id="PTHR43294:SF21">
    <property type="entry name" value="CATION TRANSPORTING ATPASE"/>
    <property type="match status" value="1"/>
</dbReference>
<name>A0ABY3C4X8_9GAMM</name>
<keyword evidence="3" id="KW-1003">Cell membrane</keyword>
<dbReference type="Gene3D" id="2.70.150.10">
    <property type="entry name" value="Calcium-transporting ATPase, cytoplasmic transduction domain A"/>
    <property type="match status" value="1"/>
</dbReference>
<keyword evidence="9 10" id="KW-0472">Membrane</keyword>
<dbReference type="SFLD" id="SFLDG00002">
    <property type="entry name" value="C1.7:_P-type_atpase_like"/>
    <property type="match status" value="1"/>
</dbReference>
<dbReference type="SUPFAM" id="SSF56784">
    <property type="entry name" value="HAD-like"/>
    <property type="match status" value="1"/>
</dbReference>
<accession>A0ABY3C4X8</accession>
<dbReference type="Gene3D" id="3.40.1110.10">
    <property type="entry name" value="Calcium-transporting ATPase, cytoplasmic domain N"/>
    <property type="match status" value="1"/>
</dbReference>
<dbReference type="InterPro" id="IPR059000">
    <property type="entry name" value="ATPase_P-type_domA"/>
</dbReference>
<keyword evidence="13" id="KW-1185">Reference proteome</keyword>
<evidence type="ECO:0000256" key="10">
    <source>
        <dbReference type="SAM" id="Phobius"/>
    </source>
</evidence>
<dbReference type="SUPFAM" id="SSF81653">
    <property type="entry name" value="Calcium ATPase, transduction domain A"/>
    <property type="match status" value="1"/>
</dbReference>
<dbReference type="InterPro" id="IPR023214">
    <property type="entry name" value="HAD_sf"/>
</dbReference>
<evidence type="ECO:0000256" key="1">
    <source>
        <dbReference type="ARBA" id="ARBA00004651"/>
    </source>
</evidence>
<dbReference type="SFLD" id="SFLDF00027">
    <property type="entry name" value="p-type_atpase"/>
    <property type="match status" value="1"/>
</dbReference>
<sequence>MNAATQHNNAQNYLQIVHDRVAGRIRVKVPGLYRNERLCANLESRLAGRDGIRLAHANTLTSNLLVEYAASLDTGEMPQHIARLLEQELGLPLVSDIESIDRPTRKRVPRKRRRPEATQYQEQPLRLWHTLSGTRVVDFLQGSKQGLTEEMAAQRLSQYGANVLSEQARRSSWQIFLAQFMSAPVAMLGVSAAVSLATGGVADTAVIVSVVMVNSVIGYVTERTAEKTINALGQLTPESAIVIRDGKTQEIPLPDVAPGDLLVLSPGAYIPADARLLASHRLTVDESPLTGESLPVAKNHEYLGEEGTALGDRQNMVYMGTTVSGGDGRAIAVATGRYTEIGKIQQLVGEAKAPETPMQKQIDDMGRQLALLSSGICVSVFAIGLLRGRPLTQMLMSAISLAVAAVPEGLPAVATTTLALGIREMKRRKVLIRQLPAVENLGSVQVICLDKTGTLTLNQMSVVTLQTLHADIKVKPQGFYHGNAKIDPYRIDGALQPMMEVLVLCNEATLAEKETGSPTEKALLQVAIDAGEDVQFLRKDRPPLKVDYRAEDRPYMISVHALADGRFFSAVKGSPAEVLELCQKCSIDGRVEDLSEDRRKTVLTGNERLGADALRVLGVAYCISGEADGCKRRELTWLGLVGMEDVLRPGMAELVAEFHQAGIETVMITGDQSSTAYSVGKRLGLNGVQGKSLEIIDSGHLEKLDPSVLAGLVGQAAIFSRVSPAHKLRIVEALQRSGKVVAMTGDGVNDGPALKAANIGVTLGEKGTDVARSVADVILADDDLQTMVTAIREGRAIYDNIGKSLHFLLSTNLSEIEVMLVSVVLGGAEILNPMQLLWINLITDIFPALALALDPPEADVLKRPPRDPNAAIVSRSDYAKLIRESSIITAGALGVYGYSRLRYGPGQNAGTHAFMSLTFAQLLHAYRCRSEHSSIFDAKSRPANRYLDSAIGLSALMQALAAAWPPLRGLLRLGPITAADMIAILAGAGLPLLVNEAIKGINKNIGLST</sequence>
<dbReference type="InterPro" id="IPR004014">
    <property type="entry name" value="ATPase_P-typ_cation-transptr_N"/>
</dbReference>
<keyword evidence="4 10" id="KW-0812">Transmembrane</keyword>
<feature type="transmembrane region" description="Helical" evidence="10">
    <location>
        <begin position="175"/>
        <end position="194"/>
    </location>
</feature>
<dbReference type="PRINTS" id="PR00119">
    <property type="entry name" value="CATATPASE"/>
</dbReference>
<evidence type="ECO:0000256" key="3">
    <source>
        <dbReference type="ARBA" id="ARBA00022475"/>
    </source>
</evidence>
<dbReference type="Pfam" id="PF00122">
    <property type="entry name" value="E1-E2_ATPase"/>
    <property type="match status" value="1"/>
</dbReference>
<protein>
    <submittedName>
        <fullName evidence="12">Cation-transporting P-type ATPase</fullName>
    </submittedName>
</protein>
<dbReference type="PROSITE" id="PS00154">
    <property type="entry name" value="ATPASE_E1_E2"/>
    <property type="match status" value="1"/>
</dbReference>
<keyword evidence="5" id="KW-0547">Nucleotide-binding</keyword>
<dbReference type="InterPro" id="IPR006068">
    <property type="entry name" value="ATPase_P-typ_cation-transptr_C"/>
</dbReference>
<dbReference type="SUPFAM" id="SSF81660">
    <property type="entry name" value="Metal cation-transporting ATPase, ATP-binding domain N"/>
    <property type="match status" value="1"/>
</dbReference>
<dbReference type="Gene3D" id="3.40.50.1000">
    <property type="entry name" value="HAD superfamily/HAD-like"/>
    <property type="match status" value="1"/>
</dbReference>
<dbReference type="Pfam" id="PF13246">
    <property type="entry name" value="Cation_ATPase"/>
    <property type="match status" value="1"/>
</dbReference>
<evidence type="ECO:0000256" key="7">
    <source>
        <dbReference type="ARBA" id="ARBA00022967"/>
    </source>
</evidence>
<evidence type="ECO:0000256" key="2">
    <source>
        <dbReference type="ARBA" id="ARBA00005675"/>
    </source>
</evidence>
<dbReference type="PANTHER" id="PTHR43294">
    <property type="entry name" value="SODIUM/POTASSIUM-TRANSPORTING ATPASE SUBUNIT ALPHA"/>
    <property type="match status" value="1"/>
</dbReference>
<dbReference type="InterPro" id="IPR023298">
    <property type="entry name" value="ATPase_P-typ_TM_dom_sf"/>
</dbReference>
<dbReference type="InterPro" id="IPR023299">
    <property type="entry name" value="ATPase_P-typ_cyto_dom_N"/>
</dbReference>
<keyword evidence="6" id="KW-0067">ATP-binding</keyword>
<dbReference type="NCBIfam" id="TIGR01494">
    <property type="entry name" value="ATPase_P-type"/>
    <property type="match status" value="2"/>
</dbReference>
<dbReference type="InterPro" id="IPR036412">
    <property type="entry name" value="HAD-like_sf"/>
</dbReference>
<evidence type="ECO:0000256" key="9">
    <source>
        <dbReference type="ARBA" id="ARBA00023136"/>
    </source>
</evidence>
<evidence type="ECO:0000256" key="4">
    <source>
        <dbReference type="ARBA" id="ARBA00022692"/>
    </source>
</evidence>
<evidence type="ECO:0000256" key="6">
    <source>
        <dbReference type="ARBA" id="ARBA00022840"/>
    </source>
</evidence>
<keyword evidence="8 10" id="KW-1133">Transmembrane helix</keyword>
<gene>
    <name evidence="12" type="ORF">EKO24_020995</name>
</gene>
<dbReference type="Pfam" id="PF00689">
    <property type="entry name" value="Cation_ATPase_C"/>
    <property type="match status" value="1"/>
</dbReference>
<dbReference type="PRINTS" id="PR00120">
    <property type="entry name" value="HATPASE"/>
</dbReference>
<dbReference type="InterPro" id="IPR050510">
    <property type="entry name" value="Cation_transp_ATPase_P-type"/>
</dbReference>
<comment type="subcellular location">
    <subcellularLocation>
        <location evidence="1">Cell membrane</location>
        <topology evidence="1">Multi-pass membrane protein</topology>
    </subcellularLocation>
</comment>
<dbReference type="InterPro" id="IPR008250">
    <property type="entry name" value="ATPase_P-typ_transduc_dom_A_sf"/>
</dbReference>
<dbReference type="Gene3D" id="1.20.1110.10">
    <property type="entry name" value="Calcium-transporting ATPase, transmembrane domain"/>
    <property type="match status" value="1"/>
</dbReference>
<dbReference type="SFLD" id="SFLDS00003">
    <property type="entry name" value="Haloacid_Dehalogenase"/>
    <property type="match status" value="1"/>
</dbReference>
<dbReference type="InterPro" id="IPR044492">
    <property type="entry name" value="P_typ_ATPase_HD_dom"/>
</dbReference>
<dbReference type="SUPFAM" id="SSF81665">
    <property type="entry name" value="Calcium ATPase, transmembrane domain M"/>
    <property type="match status" value="1"/>
</dbReference>
<dbReference type="Proteomes" id="UP000733744">
    <property type="component" value="Unassembled WGS sequence"/>
</dbReference>
<dbReference type="InterPro" id="IPR018303">
    <property type="entry name" value="ATPase_P-typ_P_site"/>
</dbReference>
<keyword evidence="7" id="KW-1278">Translocase</keyword>
<proteinExistence type="inferred from homology"/>